<evidence type="ECO:0000313" key="3">
    <source>
        <dbReference type="Proteomes" id="UP000031670"/>
    </source>
</evidence>
<evidence type="ECO:0000313" key="2">
    <source>
        <dbReference type="EMBL" id="GAM65806.1"/>
    </source>
</evidence>
<feature type="transmembrane region" description="Helical" evidence="1">
    <location>
        <begin position="147"/>
        <end position="178"/>
    </location>
</feature>
<sequence length="245" mass="27053">MVFSAIQFFVTTLLAIVCAQSIEVTQGNVPVLALAIPALWIYSRSRASGIFLLAGLCLYGFTLPYQATALSVSMWILFPLLMVAFSRRSNASVRLCVFGFFLFMQSGIIYSQYVGVLQGEAVYTMLQIVSIAMIWLAAVSWKTSSKHGWWALFLTIPLFAADMAHAALISLTIVAIMASLEHMVQARSKWLKLQCWTLPTAAFASLVALPSGGKVQSIVLLVWLLILASIWMTDYILRVNEEIGE</sequence>
<accession>A0A0B8PHN2</accession>
<proteinExistence type="predicted"/>
<keyword evidence="1" id="KW-1133">Transmembrane helix</keyword>
<feature type="transmembrane region" description="Helical" evidence="1">
    <location>
        <begin position="122"/>
        <end position="141"/>
    </location>
</feature>
<evidence type="ECO:0000256" key="1">
    <source>
        <dbReference type="SAM" id="Phobius"/>
    </source>
</evidence>
<feature type="transmembrane region" description="Helical" evidence="1">
    <location>
        <begin position="91"/>
        <end position="110"/>
    </location>
</feature>
<feature type="transmembrane region" description="Helical" evidence="1">
    <location>
        <begin position="68"/>
        <end position="85"/>
    </location>
</feature>
<dbReference type="Proteomes" id="UP000031670">
    <property type="component" value="Unassembled WGS sequence"/>
</dbReference>
<reference evidence="2 3" key="1">
    <citation type="submission" date="2015-01" db="EMBL/GenBank/DDBJ databases">
        <title>Vibrio sp. C5 JCM 19232 whole genome shotgun sequence.</title>
        <authorList>
            <person name="Sawabe T."/>
            <person name="Meirelles P."/>
            <person name="Feng G."/>
            <person name="Sayaka M."/>
            <person name="Hattori M."/>
            <person name="Ohkuma M."/>
        </authorList>
    </citation>
    <scope>NUCLEOTIDE SEQUENCE [LARGE SCALE GENOMIC DNA]</scope>
    <source>
        <strain evidence="2 3">JCM19232</strain>
    </source>
</reference>
<evidence type="ECO:0008006" key="4">
    <source>
        <dbReference type="Google" id="ProtNLM"/>
    </source>
</evidence>
<protein>
    <recommendedName>
        <fullName evidence="4">Integral membrane protein</fullName>
    </recommendedName>
</protein>
<gene>
    <name evidence="2" type="ORF">JCM19232_2734</name>
</gene>
<keyword evidence="1" id="KW-0472">Membrane</keyword>
<reference evidence="2 3" key="2">
    <citation type="submission" date="2015-01" db="EMBL/GenBank/DDBJ databases">
        <authorList>
            <consortium name="NBRP consortium"/>
            <person name="Sawabe T."/>
            <person name="Meirelles P."/>
            <person name="Feng G."/>
            <person name="Sayaka M."/>
            <person name="Hattori M."/>
            <person name="Ohkuma M."/>
        </authorList>
    </citation>
    <scope>NUCLEOTIDE SEQUENCE [LARGE SCALE GENOMIC DNA]</scope>
    <source>
        <strain evidence="2 3">JCM19232</strain>
    </source>
</reference>
<organism evidence="2 3">
    <name type="scientific">Vibrio ishigakensis</name>
    <dbReference type="NCBI Taxonomy" id="1481914"/>
    <lineage>
        <taxon>Bacteria</taxon>
        <taxon>Pseudomonadati</taxon>
        <taxon>Pseudomonadota</taxon>
        <taxon>Gammaproteobacteria</taxon>
        <taxon>Vibrionales</taxon>
        <taxon>Vibrionaceae</taxon>
        <taxon>Vibrio</taxon>
    </lineage>
</organism>
<feature type="transmembrane region" description="Helical" evidence="1">
    <location>
        <begin position="215"/>
        <end position="237"/>
    </location>
</feature>
<keyword evidence="1" id="KW-0812">Transmembrane</keyword>
<comment type="caution">
    <text evidence="2">The sequence shown here is derived from an EMBL/GenBank/DDBJ whole genome shotgun (WGS) entry which is preliminary data.</text>
</comment>
<dbReference type="EMBL" id="BBSA01000024">
    <property type="protein sequence ID" value="GAM65806.1"/>
    <property type="molecule type" value="Genomic_DNA"/>
</dbReference>
<name>A0A0B8PHN2_9VIBR</name>
<dbReference type="RefSeq" id="WP_261835159.1">
    <property type="nucleotide sequence ID" value="NZ_AP024881.1"/>
</dbReference>
<dbReference type="AlphaFoldDB" id="A0A0B8PHN2"/>